<evidence type="ECO:0000313" key="3">
    <source>
        <dbReference type="Proteomes" id="UP000256686"/>
    </source>
</evidence>
<dbReference type="Proteomes" id="UP000256686">
    <property type="component" value="Unassembled WGS sequence"/>
</dbReference>
<dbReference type="AlphaFoldDB" id="A0A3D9C9H7"/>
<protein>
    <submittedName>
        <fullName evidence="2">Uncharacterized protein</fullName>
    </submittedName>
</protein>
<evidence type="ECO:0000256" key="1">
    <source>
        <dbReference type="SAM" id="Phobius"/>
    </source>
</evidence>
<reference evidence="3" key="1">
    <citation type="submission" date="2018-06" db="EMBL/GenBank/DDBJ databases">
        <authorList>
            <person name="Lum Nde A."/>
            <person name="Hugo C."/>
        </authorList>
    </citation>
    <scope>NUCLEOTIDE SEQUENCE [LARGE SCALE GENOMIC DNA]</scope>
    <source>
        <strain evidence="3">1_F178</strain>
    </source>
</reference>
<feature type="transmembrane region" description="Helical" evidence="1">
    <location>
        <begin position="24"/>
        <end position="43"/>
    </location>
</feature>
<gene>
    <name evidence="2" type="ORF">DRF65_10530</name>
</gene>
<sequence>MRNYKKTGWVEEIETRLDEKFSKGLYYTGCIFLLFGCLSLTSFKEHKTADNPREEISKTPVLKKEIF</sequence>
<name>A0A3D9C9H7_9FLAO</name>
<keyword evidence="1" id="KW-0812">Transmembrane</keyword>
<keyword evidence="1" id="KW-0472">Membrane</keyword>
<proteinExistence type="predicted"/>
<keyword evidence="1" id="KW-1133">Transmembrane helix</keyword>
<organism evidence="2 3">
    <name type="scientific">Chryseobacterium pennae</name>
    <dbReference type="NCBI Taxonomy" id="2258962"/>
    <lineage>
        <taxon>Bacteria</taxon>
        <taxon>Pseudomonadati</taxon>
        <taxon>Bacteroidota</taxon>
        <taxon>Flavobacteriia</taxon>
        <taxon>Flavobacteriales</taxon>
        <taxon>Weeksellaceae</taxon>
        <taxon>Chryseobacterium group</taxon>
        <taxon>Chryseobacterium</taxon>
    </lineage>
</organism>
<keyword evidence="3" id="KW-1185">Reference proteome</keyword>
<dbReference type="RefSeq" id="WP_115970713.1">
    <property type="nucleotide sequence ID" value="NZ_QNVT01000008.1"/>
</dbReference>
<dbReference type="EMBL" id="QNVT01000008">
    <property type="protein sequence ID" value="REC62517.1"/>
    <property type="molecule type" value="Genomic_DNA"/>
</dbReference>
<accession>A0A3D9C9H7</accession>
<evidence type="ECO:0000313" key="2">
    <source>
        <dbReference type="EMBL" id="REC62517.1"/>
    </source>
</evidence>
<comment type="caution">
    <text evidence="2">The sequence shown here is derived from an EMBL/GenBank/DDBJ whole genome shotgun (WGS) entry which is preliminary data.</text>
</comment>